<feature type="domain" description="DUF397" evidence="1">
    <location>
        <begin position="9"/>
        <end position="61"/>
    </location>
</feature>
<protein>
    <recommendedName>
        <fullName evidence="1">DUF397 domain-containing protein</fullName>
    </recommendedName>
</protein>
<dbReference type="GeneID" id="92874757"/>
<dbReference type="RefSeq" id="WP_013228870.1">
    <property type="nucleotide sequence ID" value="NC_014318.1"/>
</dbReference>
<evidence type="ECO:0000313" key="3">
    <source>
        <dbReference type="Proteomes" id="UP000000328"/>
    </source>
</evidence>
<dbReference type="KEGG" id="amd:AMED_7107"/>
<name>A0A0H3DD28_AMYMU</name>
<dbReference type="Proteomes" id="UP000000328">
    <property type="component" value="Chromosome"/>
</dbReference>
<dbReference type="Pfam" id="PF04149">
    <property type="entry name" value="DUF397"/>
    <property type="match status" value="1"/>
</dbReference>
<gene>
    <name evidence="2" type="ordered locus">AMED_7107</name>
</gene>
<dbReference type="InterPro" id="IPR007278">
    <property type="entry name" value="DUF397"/>
</dbReference>
<dbReference type="EMBL" id="CP002000">
    <property type="protein sequence ID" value="ADJ48825.1"/>
    <property type="molecule type" value="Genomic_DNA"/>
</dbReference>
<accession>A0A0H3DD28</accession>
<organism evidence="2 3">
    <name type="scientific">Amycolatopsis mediterranei (strain U-32)</name>
    <dbReference type="NCBI Taxonomy" id="749927"/>
    <lineage>
        <taxon>Bacteria</taxon>
        <taxon>Bacillati</taxon>
        <taxon>Actinomycetota</taxon>
        <taxon>Actinomycetes</taxon>
        <taxon>Pseudonocardiales</taxon>
        <taxon>Pseudonocardiaceae</taxon>
        <taxon>Amycolatopsis</taxon>
    </lineage>
</organism>
<sequence>MDETQLPEAVWRKSSYSGEGGNECVEVAILGDSAAVRDSKDPQGGFFVVSDAGWSAFLTTVTK</sequence>
<reference evidence="2 3" key="1">
    <citation type="journal article" date="2010" name="Cell Res.">
        <title>Complete genome sequence of the rifamycin SV-producing Amycolatopsis mediterranei U32 revealed its genetic characteristics in phylogeny and metabolism.</title>
        <authorList>
            <person name="Zhao W."/>
            <person name="Zhong Y."/>
            <person name="Yuan H."/>
            <person name="Wang J."/>
            <person name="Zheng H."/>
            <person name="Wang Y."/>
            <person name="Cen X."/>
            <person name="Xu F."/>
            <person name="Bai J."/>
            <person name="Han X."/>
            <person name="Lu G."/>
            <person name="Zhu Y."/>
            <person name="Shao Z."/>
            <person name="Yan H."/>
            <person name="Li C."/>
            <person name="Peng N."/>
            <person name="Zhang Z."/>
            <person name="Zhang Y."/>
            <person name="Lin W."/>
            <person name="Fan Y."/>
            <person name="Qin Z."/>
            <person name="Hu Y."/>
            <person name="Zhu B."/>
            <person name="Wang S."/>
            <person name="Ding X."/>
            <person name="Zhao G.P."/>
        </authorList>
    </citation>
    <scope>NUCLEOTIDE SEQUENCE [LARGE SCALE GENOMIC DNA]</scope>
    <source>
        <strain evidence="3">U-32</strain>
    </source>
</reference>
<dbReference type="AlphaFoldDB" id="A0A0H3DD28"/>
<dbReference type="PATRIC" id="fig|749927.5.peg.7391"/>
<dbReference type="HOGENOM" id="CLU_131550_3_2_11"/>
<proteinExistence type="predicted"/>
<evidence type="ECO:0000259" key="1">
    <source>
        <dbReference type="Pfam" id="PF04149"/>
    </source>
</evidence>
<dbReference type="OrthoDB" id="3430276at2"/>
<dbReference type="eggNOG" id="ENOG502ZU9U">
    <property type="taxonomic scope" value="Bacteria"/>
</dbReference>
<evidence type="ECO:0000313" key="2">
    <source>
        <dbReference type="EMBL" id="ADJ48825.1"/>
    </source>
</evidence>